<dbReference type="Proteomes" id="UP000253720">
    <property type="component" value="Chromosome"/>
</dbReference>
<accession>A0A345RNS7</accession>
<evidence type="ECO:0000313" key="2">
    <source>
        <dbReference type="Proteomes" id="UP000253720"/>
    </source>
</evidence>
<dbReference type="AlphaFoldDB" id="A0A345RNS7"/>
<organism evidence="1 2">
    <name type="scientific">Pseudomonas kribbensis</name>
    <dbReference type="NCBI Taxonomy" id="1628086"/>
    <lineage>
        <taxon>Bacteria</taxon>
        <taxon>Pseudomonadati</taxon>
        <taxon>Pseudomonadota</taxon>
        <taxon>Gammaproteobacteria</taxon>
        <taxon>Pseudomonadales</taxon>
        <taxon>Pseudomonadaceae</taxon>
        <taxon>Pseudomonas</taxon>
    </lineage>
</organism>
<proteinExistence type="predicted"/>
<dbReference type="RefSeq" id="WP_114882175.1">
    <property type="nucleotide sequence ID" value="NZ_CP029608.1"/>
</dbReference>
<keyword evidence="2" id="KW-1185">Reference proteome</keyword>
<reference evidence="1 2" key="1">
    <citation type="submission" date="2018-05" db="EMBL/GenBank/DDBJ databases">
        <title>Complete genome sequence of Pseudomonas kribbensis 46-2(T).</title>
        <authorList>
            <person name="Jeong H."/>
            <person name="Lee S.-G."/>
            <person name="Rha E."/>
            <person name="Kim H."/>
        </authorList>
    </citation>
    <scope>NUCLEOTIDE SEQUENCE [LARGE SCALE GENOMIC DNA]</scope>
    <source>
        <strain evidence="1 2">46-2</strain>
    </source>
</reference>
<dbReference type="KEGG" id="pke:DLD99_10825"/>
<gene>
    <name evidence="1" type="ORF">DLD99_10825</name>
</gene>
<name>A0A345RNS7_9PSED</name>
<dbReference type="EMBL" id="CP029608">
    <property type="protein sequence ID" value="AXI60943.1"/>
    <property type="molecule type" value="Genomic_DNA"/>
</dbReference>
<evidence type="ECO:0000313" key="1">
    <source>
        <dbReference type="EMBL" id="AXI60943.1"/>
    </source>
</evidence>
<sequence>MIFKSENDIIDPTSVTYRSLGFGEPLFNNVKKYTLSIKIHELPERFHELTNAFIAECIQDDNKQGYADIPELRDCNYPPLSTLIRNHPDVAVILIKDYLFFELLYLLFPSKGKLEVVINSVSGVYYLDDTFHLCGETYPYRNL</sequence>
<protein>
    <submittedName>
        <fullName evidence="1">Uncharacterized protein</fullName>
    </submittedName>
</protein>